<accession>A0A921YQC1</accession>
<reference evidence="2" key="2">
    <citation type="submission" date="2020-12" db="EMBL/GenBank/DDBJ databases">
        <authorList>
            <person name="Kanost M."/>
        </authorList>
    </citation>
    <scope>NUCLEOTIDE SEQUENCE</scope>
</reference>
<dbReference type="AlphaFoldDB" id="A0A921YQC1"/>
<sequence>MVERRKVYDAQIASANQKRQQIIREEIERENTRLEKIKRKMEQDHYAELERKKQQQMTNKKNYLTSSDIKLSRIQSEKLSEKEFDNAVIRKALEELRQERQKKLREIQNKQIEKQICVENYKKEKEAALAMEQESDHIGRMWRQQEQSRIDECYQRVEREQRISRETAAKEYKDHVDKINNELIKAKQQRGETMERVKRTALKELRDNIRRADLELKKQIDYRNNLNKQIQDNQNHLIMEQKQIEMRDRPFTKKALMFQDAMYRKFKKAHDGM</sequence>
<evidence type="ECO:0000313" key="3">
    <source>
        <dbReference type="Proteomes" id="UP000791440"/>
    </source>
</evidence>
<dbReference type="Proteomes" id="UP000791440">
    <property type="component" value="Unassembled WGS sequence"/>
</dbReference>
<comment type="caution">
    <text evidence="2">The sequence shown here is derived from an EMBL/GenBank/DDBJ whole genome shotgun (WGS) entry which is preliminary data.</text>
</comment>
<organism evidence="2 3">
    <name type="scientific">Manduca sexta</name>
    <name type="common">Tobacco hawkmoth</name>
    <name type="synonym">Tobacco hornworm</name>
    <dbReference type="NCBI Taxonomy" id="7130"/>
    <lineage>
        <taxon>Eukaryota</taxon>
        <taxon>Metazoa</taxon>
        <taxon>Ecdysozoa</taxon>
        <taxon>Arthropoda</taxon>
        <taxon>Hexapoda</taxon>
        <taxon>Insecta</taxon>
        <taxon>Pterygota</taxon>
        <taxon>Neoptera</taxon>
        <taxon>Endopterygota</taxon>
        <taxon>Lepidoptera</taxon>
        <taxon>Glossata</taxon>
        <taxon>Ditrysia</taxon>
        <taxon>Bombycoidea</taxon>
        <taxon>Sphingidae</taxon>
        <taxon>Sphinginae</taxon>
        <taxon>Sphingini</taxon>
        <taxon>Manduca</taxon>
    </lineage>
</organism>
<evidence type="ECO:0000313" key="2">
    <source>
        <dbReference type="EMBL" id="KAG6443415.1"/>
    </source>
</evidence>
<feature type="non-terminal residue" evidence="2">
    <location>
        <position position="273"/>
    </location>
</feature>
<protein>
    <submittedName>
        <fullName evidence="2">Uncharacterized protein</fullName>
    </submittedName>
</protein>
<feature type="coiled-coil region" evidence="1">
    <location>
        <begin position="79"/>
        <end position="113"/>
    </location>
</feature>
<feature type="coiled-coil region" evidence="1">
    <location>
        <begin position="15"/>
        <end position="44"/>
    </location>
</feature>
<gene>
    <name evidence="2" type="ORF">O3G_MSEX002859</name>
</gene>
<reference evidence="2" key="1">
    <citation type="journal article" date="2016" name="Insect Biochem. Mol. Biol.">
        <title>Multifaceted biological insights from a draft genome sequence of the tobacco hornworm moth, Manduca sexta.</title>
        <authorList>
            <person name="Kanost M.R."/>
            <person name="Arrese E.L."/>
            <person name="Cao X."/>
            <person name="Chen Y.R."/>
            <person name="Chellapilla S."/>
            <person name="Goldsmith M.R."/>
            <person name="Grosse-Wilde E."/>
            <person name="Heckel D.G."/>
            <person name="Herndon N."/>
            <person name="Jiang H."/>
            <person name="Papanicolaou A."/>
            <person name="Qu J."/>
            <person name="Soulages J.L."/>
            <person name="Vogel H."/>
            <person name="Walters J."/>
            <person name="Waterhouse R.M."/>
            <person name="Ahn S.J."/>
            <person name="Almeida F.C."/>
            <person name="An C."/>
            <person name="Aqrawi P."/>
            <person name="Bretschneider A."/>
            <person name="Bryant W.B."/>
            <person name="Bucks S."/>
            <person name="Chao H."/>
            <person name="Chevignon G."/>
            <person name="Christen J.M."/>
            <person name="Clarke D.F."/>
            <person name="Dittmer N.T."/>
            <person name="Ferguson L.C.F."/>
            <person name="Garavelou S."/>
            <person name="Gordon K.H.J."/>
            <person name="Gunaratna R.T."/>
            <person name="Han Y."/>
            <person name="Hauser F."/>
            <person name="He Y."/>
            <person name="Heidel-Fischer H."/>
            <person name="Hirsh A."/>
            <person name="Hu Y."/>
            <person name="Jiang H."/>
            <person name="Kalra D."/>
            <person name="Klinner C."/>
            <person name="Konig C."/>
            <person name="Kovar C."/>
            <person name="Kroll A.R."/>
            <person name="Kuwar S.S."/>
            <person name="Lee S.L."/>
            <person name="Lehman R."/>
            <person name="Li K."/>
            <person name="Li Z."/>
            <person name="Liang H."/>
            <person name="Lovelace S."/>
            <person name="Lu Z."/>
            <person name="Mansfield J.H."/>
            <person name="McCulloch K.J."/>
            <person name="Mathew T."/>
            <person name="Morton B."/>
            <person name="Muzny D.M."/>
            <person name="Neunemann D."/>
            <person name="Ongeri F."/>
            <person name="Pauchet Y."/>
            <person name="Pu L.L."/>
            <person name="Pyrousis I."/>
            <person name="Rao X.J."/>
            <person name="Redding A."/>
            <person name="Roesel C."/>
            <person name="Sanchez-Gracia A."/>
            <person name="Schaack S."/>
            <person name="Shukla A."/>
            <person name="Tetreau G."/>
            <person name="Wang Y."/>
            <person name="Xiong G.H."/>
            <person name="Traut W."/>
            <person name="Walsh T.K."/>
            <person name="Worley K.C."/>
            <person name="Wu D."/>
            <person name="Wu W."/>
            <person name="Wu Y.Q."/>
            <person name="Zhang X."/>
            <person name="Zou Z."/>
            <person name="Zucker H."/>
            <person name="Briscoe A.D."/>
            <person name="Burmester T."/>
            <person name="Clem R.J."/>
            <person name="Feyereisen R."/>
            <person name="Grimmelikhuijzen C.J.P."/>
            <person name="Hamodrakas S.J."/>
            <person name="Hansson B.S."/>
            <person name="Huguet E."/>
            <person name="Jermiin L.S."/>
            <person name="Lan Q."/>
            <person name="Lehman H.K."/>
            <person name="Lorenzen M."/>
            <person name="Merzendorfer H."/>
            <person name="Michalopoulos I."/>
            <person name="Morton D.B."/>
            <person name="Muthukrishnan S."/>
            <person name="Oakeshott J.G."/>
            <person name="Palmer W."/>
            <person name="Park Y."/>
            <person name="Passarelli A.L."/>
            <person name="Rozas J."/>
            <person name="Schwartz L.M."/>
            <person name="Smith W."/>
            <person name="Southgate A."/>
            <person name="Vilcinskas A."/>
            <person name="Vogt R."/>
            <person name="Wang P."/>
            <person name="Werren J."/>
            <person name="Yu X.Q."/>
            <person name="Zhou J.J."/>
            <person name="Brown S.J."/>
            <person name="Scherer S.E."/>
            <person name="Richards S."/>
            <person name="Blissard G.W."/>
        </authorList>
    </citation>
    <scope>NUCLEOTIDE SEQUENCE</scope>
</reference>
<keyword evidence="1" id="KW-0175">Coiled coil</keyword>
<dbReference type="EMBL" id="JH668302">
    <property type="protein sequence ID" value="KAG6443415.1"/>
    <property type="molecule type" value="Genomic_DNA"/>
</dbReference>
<proteinExistence type="predicted"/>
<evidence type="ECO:0000256" key="1">
    <source>
        <dbReference type="SAM" id="Coils"/>
    </source>
</evidence>
<keyword evidence="3" id="KW-1185">Reference proteome</keyword>
<feature type="coiled-coil region" evidence="1">
    <location>
        <begin position="169"/>
        <end position="222"/>
    </location>
</feature>
<name>A0A921YQC1_MANSE</name>